<protein>
    <submittedName>
        <fullName evidence="2">Uncharacterized protein</fullName>
    </submittedName>
</protein>
<proteinExistence type="predicted"/>
<reference evidence="3" key="1">
    <citation type="submission" date="2016-10" db="EMBL/GenBank/DDBJ databases">
        <authorList>
            <person name="Varghese N."/>
            <person name="Submissions S."/>
        </authorList>
    </citation>
    <scope>NUCLEOTIDE SEQUENCE [LARGE SCALE GENOMIC DNA]</scope>
    <source>
        <strain evidence="3">DSM 28463</strain>
    </source>
</reference>
<evidence type="ECO:0000313" key="3">
    <source>
        <dbReference type="Proteomes" id="UP000198599"/>
    </source>
</evidence>
<keyword evidence="3" id="KW-1185">Reference proteome</keyword>
<dbReference type="EMBL" id="FOVP01000018">
    <property type="protein sequence ID" value="SFO19133.1"/>
    <property type="molecule type" value="Genomic_DNA"/>
</dbReference>
<name>A0A1I5F622_9RHOB</name>
<sequence length="1506" mass="164120">MGRGPRKPRRIADRNVKTLRGKVSKLEPDIKVNRGKIPEEIRQKAPPLALLPLSIEYRFMQVNAPVVIKDTSALRDVLRPFDKARNLSSLKARKKAATEIRQAIGQAQVRHKFVERKFTEAEELWLRWYPDESFSEEGVEPITEDEATARKAFETEIGGKPWWDMGDAQVSAHWQHFANSVGAYRAVHLMRIGEEKGDDNYQRRLGRIAALPGKVALFAVVNGRVEPLAEGRAIPKNTARAASVVSYTPEAADPGGWLVDFETAVEHGMGIKIRDPETIKRAKAADWIIAIGLSGTQSRDEFAALLKSHVATGEFSVIPQDSATNNSPDALSYLNRPEADLEGFTKRATAIEQEAYGAGKTYAADLLAEAFDLPKADLRRAVDGADTGFEDARAMLRVIGPALLDSALDGYSQVAGVSEDDFIEVMAGAIAARGVLPAVRFGENAMGVLPITKIHDFRAAELDQGEAARKVHHFLALYSRFNRAFLPGAADETVPVIQPADPDSADKLFDILSTTRVSKRLDVSGVGADMDKISGLGCPYVDGTRAQFRAKTYLKALREQPLEKLVDPDSRNRGWPLLYRLARLTLERNIKSLVFRDVFNRFDRQGPSEAPGRRDMDVDIKQVQDDRLRRQLLTMDQTLSRLSARSAGQIRPGNLALTAIDRDIIRKVSVLNQGYAAALSHLETVAARPQGRAILEVLLCEVVDLFQHRVDAFATGLAYARLKADRQAGQTGLAGGYYGFIGKLRPASKTGGSDGYIQAPTVPQALTAALLRSAYLRHRGGGAFEINLSSTRTRRALKLMDLIAKGHDLREGLGLRGERWLHDNKHDTFILQLRARYPLQGERNDNIGARRVFDGLAFIADEQPQPLKDLRRLLEDDLDALSDVVMAEATHRRALGQADAANAWLQVLSGHPPPGVPIFLKTQRQGQGSSYRVNILMPEIAPDPAATPREIGEPGLAAFARRVLDGFQNARLEMSISSPDVAGTGTPPSTTVSMHLHRDLGMTPLDLVIGGVSEIQVRAKAGIARHLSQNPQAMAQLGALASPAGLAFDVNLNAGTPSLEELLQRAELIRKTAKTGRSLDHGDLAASADIRKGELSEAEAITVVQYGIDALRQRIGILSKRMQTDLGAATNAISVFETEVHEARRRIDSRDAQAMIDAQVARAEQHRTVLIGRFLEPLADYGAPEALRHFTTQEAIDDPEAVIGRLTDMTARIARQQARLAQATQDHPASGHATLAGAKDALQGCDGALRQALDGEAMIILPPMPRTATKLQPVFEPEILAPDGLAPWDEHRPNVGRAGHLARVAGPLSAFRSQRAATIDPSDPQADPRPPEDAPEVRHHGTFLSTRKLMEAKTPVCGIVCDEWTVQRPSQTQPTGIAINYDSPQSEAPHAILLGVAPNNAYKSWTQTRAAELVVEAIDWMKIRALSSHVRAFPGAALPGSNVIAHKTSGKTSQARLPRQQLVNTVSGGALKGLSLHLVDTAGDLNLKGTTAAALFERRGFGVVKE</sequence>
<dbReference type="STRING" id="1005928.SAMN04487859_11890"/>
<feature type="compositionally biased region" description="Basic and acidic residues" evidence="1">
    <location>
        <begin position="1329"/>
        <end position="1338"/>
    </location>
</feature>
<organism evidence="2 3">
    <name type="scientific">Roseovarius lutimaris</name>
    <dbReference type="NCBI Taxonomy" id="1005928"/>
    <lineage>
        <taxon>Bacteria</taxon>
        <taxon>Pseudomonadati</taxon>
        <taxon>Pseudomonadota</taxon>
        <taxon>Alphaproteobacteria</taxon>
        <taxon>Rhodobacterales</taxon>
        <taxon>Roseobacteraceae</taxon>
        <taxon>Roseovarius</taxon>
    </lineage>
</organism>
<accession>A0A1I5F622</accession>
<dbReference type="Proteomes" id="UP000198599">
    <property type="component" value="Unassembled WGS sequence"/>
</dbReference>
<evidence type="ECO:0000256" key="1">
    <source>
        <dbReference type="SAM" id="MobiDB-lite"/>
    </source>
</evidence>
<feature type="region of interest" description="Disordered" evidence="1">
    <location>
        <begin position="1315"/>
        <end position="1338"/>
    </location>
</feature>
<gene>
    <name evidence="2" type="ORF">SAMN04487859_11890</name>
</gene>
<evidence type="ECO:0000313" key="2">
    <source>
        <dbReference type="EMBL" id="SFO19133.1"/>
    </source>
</evidence>